<dbReference type="Pfam" id="PF01019">
    <property type="entry name" value="G_glu_transpept"/>
    <property type="match status" value="1"/>
</dbReference>
<gene>
    <name evidence="14" type="primary">ggt</name>
    <name evidence="14" type="ORF">GTU67_07410</name>
</gene>
<comment type="PTM">
    <text evidence="11">Cleaved by autocatalysis into a large and a small subunit.</text>
</comment>
<feature type="binding site" evidence="10">
    <location>
        <position position="444"/>
    </location>
    <ligand>
        <name>L-glutamate</name>
        <dbReference type="ChEBI" id="CHEBI:29985"/>
    </ligand>
</feature>
<evidence type="ECO:0000256" key="2">
    <source>
        <dbReference type="ARBA" id="ARBA00001089"/>
    </source>
</evidence>
<proteinExistence type="inferred from homology"/>
<evidence type="ECO:0000256" key="4">
    <source>
        <dbReference type="ARBA" id="ARBA00022679"/>
    </source>
</evidence>
<dbReference type="RefSeq" id="WP_185779458.1">
    <property type="nucleotide sequence ID" value="NZ_JACJUU010000004.1"/>
</dbReference>
<evidence type="ECO:0000256" key="10">
    <source>
        <dbReference type="PIRSR" id="PIRSR600101-2"/>
    </source>
</evidence>
<organism evidence="14 15">
    <name type="scientific">Pusillimonas minor</name>
    <dbReference type="NCBI Taxonomy" id="2697024"/>
    <lineage>
        <taxon>Bacteria</taxon>
        <taxon>Pseudomonadati</taxon>
        <taxon>Pseudomonadota</taxon>
        <taxon>Betaproteobacteria</taxon>
        <taxon>Burkholderiales</taxon>
        <taxon>Alcaligenaceae</taxon>
        <taxon>Pusillimonas</taxon>
    </lineage>
</organism>
<comment type="subunit">
    <text evidence="11">This enzyme consists of two polypeptide chains, which are synthesized in precursor form from a single polypeptide.</text>
</comment>
<comment type="pathway">
    <text evidence="11">Sulfur metabolism; glutathione metabolism.</text>
</comment>
<keyword evidence="4 11" id="KW-0808">Transferase</keyword>
<comment type="catalytic activity">
    <reaction evidence="2 11">
        <text>glutathione + H2O = L-cysteinylglycine + L-glutamate</text>
        <dbReference type="Rhea" id="RHEA:28807"/>
        <dbReference type="ChEBI" id="CHEBI:15377"/>
        <dbReference type="ChEBI" id="CHEBI:29985"/>
        <dbReference type="ChEBI" id="CHEBI:57925"/>
        <dbReference type="ChEBI" id="CHEBI:61694"/>
        <dbReference type="EC" id="3.4.19.13"/>
    </reaction>
</comment>
<feature type="binding site" evidence="10">
    <location>
        <position position="117"/>
    </location>
    <ligand>
        <name>L-glutamate</name>
        <dbReference type="ChEBI" id="CHEBI:29985"/>
    </ligand>
</feature>
<dbReference type="GO" id="GO:0006750">
    <property type="term" value="P:glutathione biosynthetic process"/>
    <property type="evidence" value="ECO:0007669"/>
    <property type="project" value="UniProtKB-KW"/>
</dbReference>
<sequence length="585" mass="61736">MRLGSALKHCCANLLLILGAGCSALNPNEPPPDPEAATGRGDHALATASTFMASTANPLATRTAFDILAAGGSAADAAIAAQWVLTLVEPQSSGIGGGGFILAYDKPNAQLAVYDARETAPAHAQKSRFHDNDSVLDYGDAVNSGLSVGVPGLLHGLALMHKEHGRLPWATLFEPAIRLAESGFAVSPRLHTLVSGSRSLYRSDSARSYFYAPNGKPWPVGHTLKNPALAALYRRIAAEGVDAFYRGPVAQAVVQAVQSHDRPGDLSLTDLAAYRPIKRQALCAPYLAYRLCGPPPPSSGPIAVMQILSILEHTPILDYAPDSAQAVHYFAEAGKLAYADRDIYIADPAFVPVPVQGLLDPDYLQQRAQLIRPDHAIPKARPGQPPGADLARFGTDNSPDTPSTTHVSIVDANGNAVSMTTSVESAFGSKLFVHGFLLNNQLTDFSLAGVDEHGRPLANRVEPGKRPKSAMSPMMVFKDDALHMAIGAPGGTAIINYVAKTLLGVLGYGLDIQQAINLPNRGSRNYGTEIEADTSLTGVVATLKAMGHRVTERAMPSGLQGVVRTPDGRLYGGADPRREGLALGQ</sequence>
<dbReference type="PROSITE" id="PS51257">
    <property type="entry name" value="PROKAR_LIPOPROTEIN"/>
    <property type="match status" value="1"/>
</dbReference>
<evidence type="ECO:0000256" key="12">
    <source>
        <dbReference type="SAM" id="MobiDB-lite"/>
    </source>
</evidence>
<dbReference type="PANTHER" id="PTHR43199">
    <property type="entry name" value="GLUTATHIONE HYDROLASE"/>
    <property type="match status" value="1"/>
</dbReference>
<keyword evidence="6 11" id="KW-0865">Zymogen</keyword>
<evidence type="ECO:0000256" key="9">
    <source>
        <dbReference type="PIRSR" id="PIRSR600101-1"/>
    </source>
</evidence>
<feature type="chain" id="PRO_5033000311" description="Glutathione hydrolase proenzyme" evidence="13">
    <location>
        <begin position="25"/>
        <end position="585"/>
    </location>
</feature>
<evidence type="ECO:0000256" key="5">
    <source>
        <dbReference type="ARBA" id="ARBA00022801"/>
    </source>
</evidence>
<evidence type="ECO:0000313" key="15">
    <source>
        <dbReference type="Proteomes" id="UP000545386"/>
    </source>
</evidence>
<dbReference type="GO" id="GO:0006751">
    <property type="term" value="P:glutathione catabolic process"/>
    <property type="evidence" value="ECO:0007669"/>
    <property type="project" value="UniProtKB-UniRule"/>
</dbReference>
<feature type="active site" description="Nucleophile" evidence="9">
    <location>
        <position position="404"/>
    </location>
</feature>
<reference evidence="14 15" key="1">
    <citation type="submission" date="2020-08" db="EMBL/GenBank/DDBJ databases">
        <title>Paraeoetvoesia sp. YC-7-48 draft genome sequence.</title>
        <authorList>
            <person name="Yao L."/>
        </authorList>
    </citation>
    <scope>NUCLEOTIDE SEQUENCE [LARGE SCALE GENOMIC DNA]</scope>
    <source>
        <strain evidence="15">YC-7-48</strain>
    </source>
</reference>
<accession>A0A842HLR4</accession>
<dbReference type="Gene3D" id="3.60.20.40">
    <property type="match status" value="1"/>
</dbReference>
<dbReference type="Gene3D" id="1.10.246.130">
    <property type="match status" value="1"/>
</dbReference>
<evidence type="ECO:0000256" key="6">
    <source>
        <dbReference type="ARBA" id="ARBA00023145"/>
    </source>
</evidence>
<dbReference type="EMBL" id="JACJUU010000004">
    <property type="protein sequence ID" value="MBC2769739.1"/>
    <property type="molecule type" value="Genomic_DNA"/>
</dbReference>
<keyword evidence="7 11" id="KW-0012">Acyltransferase</keyword>
<dbReference type="EC" id="3.4.19.13" evidence="11"/>
<comment type="catalytic activity">
    <reaction evidence="1 11">
        <text>an S-substituted glutathione + H2O = an S-substituted L-cysteinylglycine + L-glutamate</text>
        <dbReference type="Rhea" id="RHEA:59468"/>
        <dbReference type="ChEBI" id="CHEBI:15377"/>
        <dbReference type="ChEBI" id="CHEBI:29985"/>
        <dbReference type="ChEBI" id="CHEBI:90779"/>
        <dbReference type="ChEBI" id="CHEBI:143103"/>
        <dbReference type="EC" id="3.4.19.13"/>
    </reaction>
</comment>
<dbReference type="PRINTS" id="PR01210">
    <property type="entry name" value="GGTRANSPTASE"/>
</dbReference>
<feature type="region of interest" description="Disordered" evidence="12">
    <location>
        <begin position="559"/>
        <end position="585"/>
    </location>
</feature>
<name>A0A842HLR4_9BURK</name>
<comment type="similarity">
    <text evidence="3 11">Belongs to the gamma-glutamyltransferase family.</text>
</comment>
<dbReference type="NCBIfam" id="TIGR00066">
    <property type="entry name" value="g_glut_trans"/>
    <property type="match status" value="1"/>
</dbReference>
<evidence type="ECO:0000256" key="3">
    <source>
        <dbReference type="ARBA" id="ARBA00009381"/>
    </source>
</evidence>
<comment type="caution">
    <text evidence="14">The sequence shown here is derived from an EMBL/GenBank/DDBJ whole genome shotgun (WGS) entry which is preliminary data.</text>
</comment>
<dbReference type="EC" id="2.3.2.2" evidence="11"/>
<protein>
    <recommendedName>
        <fullName evidence="11">Glutathione hydrolase proenzyme</fullName>
        <ecNumber evidence="11">2.3.2.2</ecNumber>
        <ecNumber evidence="11">3.4.19.13</ecNumber>
    </recommendedName>
    <component>
        <recommendedName>
            <fullName evidence="11">Glutathione hydrolase large chain</fullName>
        </recommendedName>
    </component>
    <component>
        <recommendedName>
            <fullName evidence="11">Glutathione hydrolase small chain</fullName>
        </recommendedName>
    </component>
</protein>
<evidence type="ECO:0000256" key="8">
    <source>
        <dbReference type="ARBA" id="ARBA00047417"/>
    </source>
</evidence>
<feature type="signal peptide" evidence="13">
    <location>
        <begin position="1"/>
        <end position="24"/>
    </location>
</feature>
<dbReference type="InterPro" id="IPR051792">
    <property type="entry name" value="GGT_bact"/>
</dbReference>
<dbReference type="Proteomes" id="UP000545386">
    <property type="component" value="Unassembled WGS sequence"/>
</dbReference>
<feature type="compositionally biased region" description="Polar residues" evidence="12">
    <location>
        <begin position="395"/>
        <end position="404"/>
    </location>
</feature>
<keyword evidence="11" id="KW-0317">Glutathione biosynthesis</keyword>
<evidence type="ECO:0000313" key="14">
    <source>
        <dbReference type="EMBL" id="MBC2769739.1"/>
    </source>
</evidence>
<dbReference type="AlphaFoldDB" id="A0A842HLR4"/>
<evidence type="ECO:0000256" key="7">
    <source>
        <dbReference type="ARBA" id="ARBA00023315"/>
    </source>
</evidence>
<dbReference type="GO" id="GO:0036374">
    <property type="term" value="F:glutathione hydrolase activity"/>
    <property type="evidence" value="ECO:0007669"/>
    <property type="project" value="UniProtKB-UniRule"/>
</dbReference>
<keyword evidence="15" id="KW-1185">Reference proteome</keyword>
<dbReference type="PANTHER" id="PTHR43199:SF1">
    <property type="entry name" value="GLUTATHIONE HYDROLASE PROENZYME"/>
    <property type="match status" value="1"/>
</dbReference>
<dbReference type="UniPathway" id="UPA00204"/>
<feature type="binding site" evidence="10">
    <location>
        <position position="491"/>
    </location>
    <ligand>
        <name>L-glutamate</name>
        <dbReference type="ChEBI" id="CHEBI:29985"/>
    </ligand>
</feature>
<dbReference type="SUPFAM" id="SSF56235">
    <property type="entry name" value="N-terminal nucleophile aminohydrolases (Ntn hydrolases)"/>
    <property type="match status" value="1"/>
</dbReference>
<evidence type="ECO:0000256" key="13">
    <source>
        <dbReference type="SAM" id="SignalP"/>
    </source>
</evidence>
<evidence type="ECO:0000256" key="11">
    <source>
        <dbReference type="RuleBase" id="RU368036"/>
    </source>
</evidence>
<dbReference type="InterPro" id="IPR000101">
    <property type="entry name" value="GGT_peptidase"/>
</dbReference>
<dbReference type="InterPro" id="IPR043138">
    <property type="entry name" value="GGT_lsub"/>
</dbReference>
<evidence type="ECO:0000256" key="1">
    <source>
        <dbReference type="ARBA" id="ARBA00001049"/>
    </source>
</evidence>
<feature type="compositionally biased region" description="Basic and acidic residues" evidence="12">
    <location>
        <begin position="575"/>
        <end position="585"/>
    </location>
</feature>
<dbReference type="InterPro" id="IPR029055">
    <property type="entry name" value="Ntn_hydrolases_N"/>
</dbReference>
<comment type="catalytic activity">
    <reaction evidence="8 11">
        <text>an N-terminal (5-L-glutamyl)-[peptide] + an alpha-amino acid = 5-L-glutamyl amino acid + an N-terminal L-alpha-aminoacyl-[peptide]</text>
        <dbReference type="Rhea" id="RHEA:23904"/>
        <dbReference type="Rhea" id="RHEA-COMP:9780"/>
        <dbReference type="Rhea" id="RHEA-COMP:9795"/>
        <dbReference type="ChEBI" id="CHEBI:77644"/>
        <dbReference type="ChEBI" id="CHEBI:78597"/>
        <dbReference type="ChEBI" id="CHEBI:78599"/>
        <dbReference type="ChEBI" id="CHEBI:78608"/>
        <dbReference type="EC" id="2.3.2.2"/>
    </reaction>
</comment>
<dbReference type="InterPro" id="IPR043137">
    <property type="entry name" value="GGT_ssub_C"/>
</dbReference>
<keyword evidence="13" id="KW-0732">Signal</keyword>
<dbReference type="GO" id="GO:0103068">
    <property type="term" value="F:leukotriene C4 gamma-glutamyl transferase activity"/>
    <property type="evidence" value="ECO:0007669"/>
    <property type="project" value="UniProtKB-EC"/>
</dbReference>
<feature type="region of interest" description="Disordered" evidence="12">
    <location>
        <begin position="376"/>
        <end position="404"/>
    </location>
</feature>
<keyword evidence="5 11" id="KW-0378">Hydrolase</keyword>